<dbReference type="OrthoDB" id="6498816at2759"/>
<dbReference type="InterPro" id="IPR036058">
    <property type="entry name" value="Kazal_dom_sf"/>
</dbReference>
<organism evidence="7 8">
    <name type="scientific">Dinothrombium tinctorium</name>
    <dbReference type="NCBI Taxonomy" id="1965070"/>
    <lineage>
        <taxon>Eukaryota</taxon>
        <taxon>Metazoa</taxon>
        <taxon>Ecdysozoa</taxon>
        <taxon>Arthropoda</taxon>
        <taxon>Chelicerata</taxon>
        <taxon>Arachnida</taxon>
        <taxon>Acari</taxon>
        <taxon>Acariformes</taxon>
        <taxon>Trombidiformes</taxon>
        <taxon>Prostigmata</taxon>
        <taxon>Anystina</taxon>
        <taxon>Parasitengona</taxon>
        <taxon>Trombidioidea</taxon>
        <taxon>Trombidiidae</taxon>
        <taxon>Dinothrombium</taxon>
    </lineage>
</organism>
<dbReference type="GO" id="GO:0005509">
    <property type="term" value="F:calcium ion binding"/>
    <property type="evidence" value="ECO:0007669"/>
    <property type="project" value="TreeGrafter"/>
</dbReference>
<dbReference type="Gene3D" id="3.90.290.10">
    <property type="entry name" value="TGF-beta binding (TB) domain"/>
    <property type="match status" value="1"/>
</dbReference>
<gene>
    <name evidence="7" type="ORF">B4U79_05998</name>
</gene>
<dbReference type="InterPro" id="IPR003645">
    <property type="entry name" value="Fol_N"/>
</dbReference>
<evidence type="ECO:0000313" key="8">
    <source>
        <dbReference type="Proteomes" id="UP000285301"/>
    </source>
</evidence>
<sequence length="321" mass="35373">MNSSGRCVSLLKSQVSREECCSDGKATTAFSPEDLRSGELFFFRALRGGVPCQPCKNSCEGVDCGPGKRCVLRHENVPTCVCDSICSRKKRKMGKVCGTDGRTYRHSCRLLKRKCRRDSTLNIAYYGSCQKNCDNIRCPGSKTCIVDQNLTPHCVKCAQTCPPVDERNARLVCGADNNTYPSFCHLRQAACLRGKAVQVAYRGRCDGNASCETIKCPRGRKCLVDELNGGQPRCVTCPLPCAPQPLRPAPVVCASNNRTYENWCAMMQESCALGTVLHVQRAELCQKGIFSRVAPAFRDETKSDARRREARKKGAKFGSES</sequence>
<dbReference type="Pfam" id="PF07648">
    <property type="entry name" value="Kazal_2"/>
    <property type="match status" value="3"/>
</dbReference>
<dbReference type="SUPFAM" id="SSF100895">
    <property type="entry name" value="Kazal-type serine protease inhibitors"/>
    <property type="match status" value="3"/>
</dbReference>
<feature type="domain" description="Kazal-like" evidence="6">
    <location>
        <begin position="81"/>
        <end position="131"/>
    </location>
</feature>
<keyword evidence="1" id="KW-0732">Signal</keyword>
<dbReference type="PANTHER" id="PTHR13866:SF29">
    <property type="entry name" value="FOLLISTATIN"/>
    <property type="match status" value="1"/>
</dbReference>
<feature type="region of interest" description="Disordered" evidence="5">
    <location>
        <begin position="299"/>
        <end position="321"/>
    </location>
</feature>
<dbReference type="InterPro" id="IPR036773">
    <property type="entry name" value="TB_dom_sf"/>
</dbReference>
<evidence type="ECO:0000313" key="7">
    <source>
        <dbReference type="EMBL" id="RWS09649.1"/>
    </source>
</evidence>
<name>A0A3S3NUX6_9ACAR</name>
<dbReference type="PROSITE" id="PS51465">
    <property type="entry name" value="KAZAL_2"/>
    <property type="match status" value="2"/>
</dbReference>
<dbReference type="AlphaFoldDB" id="A0A3S3NUX6"/>
<proteinExistence type="predicted"/>
<protein>
    <submittedName>
        <fullName evidence="7">Follistatin-A-like protein</fullName>
    </submittedName>
</protein>
<dbReference type="STRING" id="1965070.A0A3S3NUX6"/>
<dbReference type="Proteomes" id="UP000285301">
    <property type="component" value="Unassembled WGS sequence"/>
</dbReference>
<dbReference type="GO" id="GO:0005518">
    <property type="term" value="F:collagen binding"/>
    <property type="evidence" value="ECO:0007669"/>
    <property type="project" value="TreeGrafter"/>
</dbReference>
<feature type="domain" description="Kazal-like" evidence="6">
    <location>
        <begin position="155"/>
        <end position="207"/>
    </location>
</feature>
<dbReference type="EMBL" id="NCKU01002405">
    <property type="protein sequence ID" value="RWS09649.1"/>
    <property type="molecule type" value="Genomic_DNA"/>
</dbReference>
<keyword evidence="3" id="KW-1015">Disulfide bond</keyword>
<dbReference type="PANTHER" id="PTHR13866">
    <property type="entry name" value="SPARC OSTEONECTIN"/>
    <property type="match status" value="1"/>
</dbReference>
<keyword evidence="4" id="KW-0325">Glycoprotein</keyword>
<dbReference type="GO" id="GO:0005615">
    <property type="term" value="C:extracellular space"/>
    <property type="evidence" value="ECO:0007669"/>
    <property type="project" value="TreeGrafter"/>
</dbReference>
<evidence type="ECO:0000259" key="6">
    <source>
        <dbReference type="PROSITE" id="PS51465"/>
    </source>
</evidence>
<dbReference type="InterPro" id="IPR002350">
    <property type="entry name" value="Kazal_dom"/>
</dbReference>
<reference evidence="7 8" key="1">
    <citation type="journal article" date="2018" name="Gigascience">
        <title>Genomes of trombidid mites reveal novel predicted allergens and laterally-transferred genes associated with secondary metabolism.</title>
        <authorList>
            <person name="Dong X."/>
            <person name="Chaisiri K."/>
            <person name="Xia D."/>
            <person name="Armstrong S.D."/>
            <person name="Fang Y."/>
            <person name="Donnelly M.J."/>
            <person name="Kadowaki T."/>
            <person name="McGarry J.W."/>
            <person name="Darby A.C."/>
            <person name="Makepeace B.L."/>
        </authorList>
    </citation>
    <scope>NUCLEOTIDE SEQUENCE [LARGE SCALE GENOMIC DNA]</scope>
    <source>
        <strain evidence="7">UoL-WK</strain>
    </source>
</reference>
<dbReference type="SMART" id="SM00280">
    <property type="entry name" value="KAZAL"/>
    <property type="match status" value="3"/>
</dbReference>
<comment type="caution">
    <text evidence="7">The sequence shown here is derived from an EMBL/GenBank/DDBJ whole genome shotgun (WGS) entry which is preliminary data.</text>
</comment>
<evidence type="ECO:0000256" key="1">
    <source>
        <dbReference type="ARBA" id="ARBA00022729"/>
    </source>
</evidence>
<dbReference type="SMART" id="SM00274">
    <property type="entry name" value="FOLN"/>
    <property type="match status" value="3"/>
</dbReference>
<accession>A0A3S3NUX6</accession>
<dbReference type="GO" id="GO:0050840">
    <property type="term" value="F:extracellular matrix binding"/>
    <property type="evidence" value="ECO:0007669"/>
    <property type="project" value="TreeGrafter"/>
</dbReference>
<dbReference type="Pfam" id="PF21333">
    <property type="entry name" value="FST_N"/>
    <property type="match status" value="1"/>
</dbReference>
<keyword evidence="8" id="KW-1185">Reference proteome</keyword>
<evidence type="ECO:0000256" key="2">
    <source>
        <dbReference type="ARBA" id="ARBA00022737"/>
    </source>
</evidence>
<keyword evidence="2" id="KW-0677">Repeat</keyword>
<evidence type="ECO:0000256" key="5">
    <source>
        <dbReference type="SAM" id="MobiDB-lite"/>
    </source>
</evidence>
<evidence type="ECO:0000256" key="4">
    <source>
        <dbReference type="ARBA" id="ARBA00023180"/>
    </source>
</evidence>
<dbReference type="Gene3D" id="3.30.60.30">
    <property type="match status" value="3"/>
</dbReference>
<evidence type="ECO:0000256" key="3">
    <source>
        <dbReference type="ARBA" id="ARBA00023157"/>
    </source>
</evidence>